<evidence type="ECO:0000313" key="2">
    <source>
        <dbReference type="EMBL" id="PKY44443.1"/>
    </source>
</evidence>
<gene>
    <name evidence="2" type="ORF">RhiirA4_458750</name>
</gene>
<evidence type="ECO:0000313" key="3">
    <source>
        <dbReference type="Proteomes" id="UP000234323"/>
    </source>
</evidence>
<dbReference type="VEuPathDB" id="FungiDB:RhiirFUN_020733"/>
<dbReference type="VEuPathDB" id="FungiDB:RhiirA1_469191"/>
<protein>
    <submittedName>
        <fullName evidence="2">Uncharacterized protein</fullName>
    </submittedName>
</protein>
<dbReference type="VEuPathDB" id="FungiDB:FUN_019276"/>
<comment type="caution">
    <text evidence="2">The sequence shown here is derived from an EMBL/GenBank/DDBJ whole genome shotgun (WGS) entry which is preliminary data.</text>
</comment>
<feature type="region of interest" description="Disordered" evidence="1">
    <location>
        <begin position="1"/>
        <end position="37"/>
    </location>
</feature>
<organism evidence="2 3">
    <name type="scientific">Rhizophagus irregularis</name>
    <dbReference type="NCBI Taxonomy" id="588596"/>
    <lineage>
        <taxon>Eukaryota</taxon>
        <taxon>Fungi</taxon>
        <taxon>Fungi incertae sedis</taxon>
        <taxon>Mucoromycota</taxon>
        <taxon>Glomeromycotina</taxon>
        <taxon>Glomeromycetes</taxon>
        <taxon>Glomerales</taxon>
        <taxon>Glomeraceae</taxon>
        <taxon>Rhizophagus</taxon>
    </lineage>
</organism>
<proteinExistence type="predicted"/>
<name>A0A2I1GCU3_9GLOM</name>
<accession>A0A2I1GCU3</accession>
<keyword evidence="3" id="KW-1185">Reference proteome</keyword>
<sequence length="374" mass="41951">MPPKKSKKTVRSSLQKTSQKRKYIEDEIKESSPTPKLSSAAANLRRSSCISSQSSNFTEALCDLEALELVESKTNHFDLSSSASKFYPDNLKLLKITFVGASAEKDVIPEVPVVQIQATFQKLDKYLLLTIDSETLGNHKFNVTTHTDITSKKVQTFIMKLHDVIINGAQQTGTDETFTDTLIDDLLHKYNDRFYYAFLKSRNNPISKIYIKGDGIITSDPKFVIQEKGKLFLLVVEDKHLKNVTSATGYGESQIAAEMLACGSENLRYLGKDTYTDQTILAIRIISTYVTFYKTVIKAEYWKELDSGLPKEEEVEIQRWPAKNGLRAGFNFAEPIDRQTVFEALAKIRESLLIKSNDEVQTEAVTAGGSGSNK</sequence>
<dbReference type="AlphaFoldDB" id="A0A2I1GCU3"/>
<dbReference type="Proteomes" id="UP000234323">
    <property type="component" value="Unassembled WGS sequence"/>
</dbReference>
<reference evidence="2 3" key="1">
    <citation type="submission" date="2015-10" db="EMBL/GenBank/DDBJ databases">
        <title>Genome analyses suggest a sexual origin of heterokaryosis in a supposedly ancient asexual fungus.</title>
        <authorList>
            <person name="Ropars J."/>
            <person name="Sedzielewska K."/>
            <person name="Noel J."/>
            <person name="Charron P."/>
            <person name="Farinelli L."/>
            <person name="Marton T."/>
            <person name="Kruger M."/>
            <person name="Pelin A."/>
            <person name="Brachmann A."/>
            <person name="Corradi N."/>
        </authorList>
    </citation>
    <scope>NUCLEOTIDE SEQUENCE [LARGE SCALE GENOMIC DNA]</scope>
    <source>
        <strain evidence="2 3">A4</strain>
    </source>
</reference>
<feature type="compositionally biased region" description="Basic residues" evidence="1">
    <location>
        <begin position="1"/>
        <end position="10"/>
    </location>
</feature>
<dbReference type="EMBL" id="LLXI01000323">
    <property type="protein sequence ID" value="PKY44443.1"/>
    <property type="molecule type" value="Genomic_DNA"/>
</dbReference>
<evidence type="ECO:0000256" key="1">
    <source>
        <dbReference type="SAM" id="MobiDB-lite"/>
    </source>
</evidence>